<feature type="compositionally biased region" description="Polar residues" evidence="10">
    <location>
        <begin position="164"/>
        <end position="191"/>
    </location>
</feature>
<comment type="caution">
    <text evidence="11">The sequence shown here is derived from an EMBL/GenBank/DDBJ whole genome shotgun (WGS) entry which is preliminary data.</text>
</comment>
<dbReference type="SUPFAM" id="SSF56112">
    <property type="entry name" value="Protein kinase-like (PK-like)"/>
    <property type="match status" value="1"/>
</dbReference>
<evidence type="ECO:0000256" key="10">
    <source>
        <dbReference type="SAM" id="MobiDB-lite"/>
    </source>
</evidence>
<keyword evidence="6 9" id="KW-0067">ATP-binding</keyword>
<sequence>MASVTSEEKKRKGGKVSAFFGRLWKAAKRPFRRFNRDRVVHLSPADTGAAPDLNISRVLAPTHADPADLDLPCLPGQICEELEIGTLPAPHEVQQTPVSDLAPPQSESHRPGIALDSVNTTEQFSADAEALPGPSRIQTEDTNPVLECLPDQIIGALRSTSDQEISPWVSPQSHSSVEVPNDVSKGSASTSLKKETPEKSIRRKRAGRFYQRCAQAARFLLCRGQDSVQSLAPGSDLKGPNVAAEPAAVPLRGRFEVHSPAYKCRGLKFGSLVSEFRVGLEIGSGAFGYVYEGCHKDKENQKVAIKYIKKNKYDHYVEMVKCTDLITQCLAHNAAVRARLEDLEEHSWFIPLRNQHVVEQRRRWFWMRKRKPLKQGQTGSK</sequence>
<protein>
    <recommendedName>
        <fullName evidence="1">non-specific serine/threonine protein kinase</fullName>
        <ecNumber evidence="1">2.7.11.1</ecNumber>
    </recommendedName>
</protein>
<keyword evidence="3" id="KW-0808">Transferase</keyword>
<dbReference type="InterPro" id="IPR011009">
    <property type="entry name" value="Kinase-like_dom_sf"/>
</dbReference>
<proteinExistence type="predicted"/>
<reference evidence="11 12" key="1">
    <citation type="journal article" date="2019" name="Sci. Data">
        <title>Hybrid genome assembly and annotation of Danionella translucida.</title>
        <authorList>
            <person name="Kadobianskyi M."/>
            <person name="Schulze L."/>
            <person name="Schuelke M."/>
            <person name="Judkewitz B."/>
        </authorList>
    </citation>
    <scope>NUCLEOTIDE SEQUENCE [LARGE SCALE GENOMIC DNA]</scope>
    <source>
        <strain evidence="11 12">Bolton</strain>
    </source>
</reference>
<evidence type="ECO:0000256" key="4">
    <source>
        <dbReference type="ARBA" id="ARBA00022741"/>
    </source>
</evidence>
<accession>A0A553MLQ8</accession>
<dbReference type="AlphaFoldDB" id="A0A553MLQ8"/>
<keyword evidence="4 9" id="KW-0547">Nucleotide-binding</keyword>
<dbReference type="EC" id="2.7.11.1" evidence="1"/>
<comment type="catalytic activity">
    <reaction evidence="7">
        <text>L-threonyl-[protein] + ATP = O-phospho-L-threonyl-[protein] + ADP + H(+)</text>
        <dbReference type="Rhea" id="RHEA:46608"/>
        <dbReference type="Rhea" id="RHEA-COMP:11060"/>
        <dbReference type="Rhea" id="RHEA-COMP:11605"/>
        <dbReference type="ChEBI" id="CHEBI:15378"/>
        <dbReference type="ChEBI" id="CHEBI:30013"/>
        <dbReference type="ChEBI" id="CHEBI:30616"/>
        <dbReference type="ChEBI" id="CHEBI:61977"/>
        <dbReference type="ChEBI" id="CHEBI:456216"/>
        <dbReference type="EC" id="2.7.11.1"/>
    </reaction>
</comment>
<dbReference type="PROSITE" id="PS00107">
    <property type="entry name" value="PROTEIN_KINASE_ATP"/>
    <property type="match status" value="1"/>
</dbReference>
<evidence type="ECO:0000256" key="3">
    <source>
        <dbReference type="ARBA" id="ARBA00022679"/>
    </source>
</evidence>
<dbReference type="PANTHER" id="PTHR22984:SF11">
    <property type="entry name" value="AURORA KINASE-RELATED"/>
    <property type="match status" value="1"/>
</dbReference>
<evidence type="ECO:0000256" key="9">
    <source>
        <dbReference type="PROSITE-ProRule" id="PRU10141"/>
    </source>
</evidence>
<dbReference type="GO" id="GO:0005737">
    <property type="term" value="C:cytoplasm"/>
    <property type="evidence" value="ECO:0007669"/>
    <property type="project" value="TreeGrafter"/>
</dbReference>
<gene>
    <name evidence="11" type="ORF">DNTS_031146</name>
</gene>
<keyword evidence="2" id="KW-0723">Serine/threonine-protein kinase</keyword>
<dbReference type="GO" id="GO:0043066">
    <property type="term" value="P:negative regulation of apoptotic process"/>
    <property type="evidence" value="ECO:0007669"/>
    <property type="project" value="TreeGrafter"/>
</dbReference>
<keyword evidence="5" id="KW-0418">Kinase</keyword>
<evidence type="ECO:0000256" key="6">
    <source>
        <dbReference type="ARBA" id="ARBA00022840"/>
    </source>
</evidence>
<evidence type="ECO:0000256" key="2">
    <source>
        <dbReference type="ARBA" id="ARBA00022527"/>
    </source>
</evidence>
<keyword evidence="12" id="KW-1185">Reference proteome</keyword>
<evidence type="ECO:0000313" key="12">
    <source>
        <dbReference type="Proteomes" id="UP000316079"/>
    </source>
</evidence>
<dbReference type="GO" id="GO:0007346">
    <property type="term" value="P:regulation of mitotic cell cycle"/>
    <property type="evidence" value="ECO:0007669"/>
    <property type="project" value="TreeGrafter"/>
</dbReference>
<evidence type="ECO:0000256" key="5">
    <source>
        <dbReference type="ARBA" id="ARBA00022777"/>
    </source>
</evidence>
<name>A0A553MLQ8_9TELE</name>
<dbReference type="EMBL" id="SRMA01027364">
    <property type="protein sequence ID" value="TRY54095.1"/>
    <property type="molecule type" value="Genomic_DNA"/>
</dbReference>
<dbReference type="PANTHER" id="PTHR22984">
    <property type="entry name" value="SERINE/THREONINE-PROTEIN KINASE PIM"/>
    <property type="match status" value="1"/>
</dbReference>
<dbReference type="Gene3D" id="3.30.200.20">
    <property type="entry name" value="Phosphorylase Kinase, domain 1"/>
    <property type="match status" value="1"/>
</dbReference>
<evidence type="ECO:0000313" key="11">
    <source>
        <dbReference type="EMBL" id="TRY54095.1"/>
    </source>
</evidence>
<dbReference type="InterPro" id="IPR017441">
    <property type="entry name" value="Protein_kinase_ATP_BS"/>
</dbReference>
<dbReference type="OrthoDB" id="10660632at2759"/>
<evidence type="ECO:0000256" key="1">
    <source>
        <dbReference type="ARBA" id="ARBA00012513"/>
    </source>
</evidence>
<organism evidence="11 12">
    <name type="scientific">Danionella cerebrum</name>
    <dbReference type="NCBI Taxonomy" id="2873325"/>
    <lineage>
        <taxon>Eukaryota</taxon>
        <taxon>Metazoa</taxon>
        <taxon>Chordata</taxon>
        <taxon>Craniata</taxon>
        <taxon>Vertebrata</taxon>
        <taxon>Euteleostomi</taxon>
        <taxon>Actinopterygii</taxon>
        <taxon>Neopterygii</taxon>
        <taxon>Teleostei</taxon>
        <taxon>Ostariophysi</taxon>
        <taxon>Cypriniformes</taxon>
        <taxon>Danionidae</taxon>
        <taxon>Danioninae</taxon>
        <taxon>Danionella</taxon>
    </lineage>
</organism>
<dbReference type="InterPro" id="IPR051138">
    <property type="entry name" value="PIM_Ser/Thr_kinase"/>
</dbReference>
<comment type="catalytic activity">
    <reaction evidence="8">
        <text>L-seryl-[protein] + ATP = O-phospho-L-seryl-[protein] + ADP + H(+)</text>
        <dbReference type="Rhea" id="RHEA:17989"/>
        <dbReference type="Rhea" id="RHEA-COMP:9863"/>
        <dbReference type="Rhea" id="RHEA-COMP:11604"/>
        <dbReference type="ChEBI" id="CHEBI:15378"/>
        <dbReference type="ChEBI" id="CHEBI:29999"/>
        <dbReference type="ChEBI" id="CHEBI:30616"/>
        <dbReference type="ChEBI" id="CHEBI:83421"/>
        <dbReference type="ChEBI" id="CHEBI:456216"/>
        <dbReference type="EC" id="2.7.11.1"/>
    </reaction>
</comment>
<feature type="region of interest" description="Disordered" evidence="10">
    <location>
        <begin position="164"/>
        <end position="203"/>
    </location>
</feature>
<dbReference type="GO" id="GO:0005524">
    <property type="term" value="F:ATP binding"/>
    <property type="evidence" value="ECO:0007669"/>
    <property type="project" value="UniProtKB-UniRule"/>
</dbReference>
<feature type="binding site" evidence="9">
    <location>
        <position position="310"/>
    </location>
    <ligand>
        <name>ATP</name>
        <dbReference type="ChEBI" id="CHEBI:30616"/>
    </ligand>
</feature>
<evidence type="ECO:0000256" key="7">
    <source>
        <dbReference type="ARBA" id="ARBA00047899"/>
    </source>
</evidence>
<dbReference type="Proteomes" id="UP000316079">
    <property type="component" value="Unassembled WGS sequence"/>
</dbReference>
<dbReference type="GO" id="GO:0004674">
    <property type="term" value="F:protein serine/threonine kinase activity"/>
    <property type="evidence" value="ECO:0007669"/>
    <property type="project" value="UniProtKB-KW"/>
</dbReference>
<evidence type="ECO:0000256" key="8">
    <source>
        <dbReference type="ARBA" id="ARBA00048679"/>
    </source>
</evidence>